<evidence type="ECO:0000259" key="8">
    <source>
        <dbReference type="Pfam" id="PF00177"/>
    </source>
</evidence>
<dbReference type="CDD" id="cd14869">
    <property type="entry name" value="uS7_Bacteria"/>
    <property type="match status" value="1"/>
</dbReference>
<feature type="region of interest" description="Disordered" evidence="7">
    <location>
        <begin position="129"/>
        <end position="161"/>
    </location>
</feature>
<dbReference type="GO" id="GO:0000049">
    <property type="term" value="F:tRNA binding"/>
    <property type="evidence" value="ECO:0007669"/>
    <property type="project" value="UniProtKB-UniRule"/>
</dbReference>
<proteinExistence type="inferred from homology"/>
<dbReference type="InterPro" id="IPR036823">
    <property type="entry name" value="Ribosomal_uS7_dom_sf"/>
</dbReference>
<organism evidence="9">
    <name type="scientific">uncultured Aureispira sp</name>
    <dbReference type="NCBI Taxonomy" id="1331704"/>
    <lineage>
        <taxon>Bacteria</taxon>
        <taxon>Pseudomonadati</taxon>
        <taxon>Bacteroidota</taxon>
        <taxon>Saprospiria</taxon>
        <taxon>Saprospirales</taxon>
        <taxon>Saprospiraceae</taxon>
        <taxon>Aureispira</taxon>
        <taxon>environmental samples</taxon>
    </lineage>
</organism>
<evidence type="ECO:0000256" key="7">
    <source>
        <dbReference type="SAM" id="MobiDB-lite"/>
    </source>
</evidence>
<evidence type="ECO:0000256" key="6">
    <source>
        <dbReference type="HAMAP-Rule" id="MF_00480"/>
    </source>
</evidence>
<feature type="compositionally biased region" description="Basic and acidic residues" evidence="7">
    <location>
        <begin position="133"/>
        <end position="145"/>
    </location>
</feature>
<name>A0A6S6SXD2_9BACT</name>
<dbReference type="Gene3D" id="1.10.455.10">
    <property type="entry name" value="Ribosomal protein S7 domain"/>
    <property type="match status" value="1"/>
</dbReference>
<dbReference type="SUPFAM" id="SSF47973">
    <property type="entry name" value="Ribosomal protein S7"/>
    <property type="match status" value="1"/>
</dbReference>
<dbReference type="InterPro" id="IPR000235">
    <property type="entry name" value="Ribosomal_uS7"/>
</dbReference>
<evidence type="ECO:0000313" key="9">
    <source>
        <dbReference type="EMBL" id="CAA6815330.1"/>
    </source>
</evidence>
<sequence length="161" mass="18380">MRKRKPKVRQVAPDPRYGDKQVTRFVNMLMLDGKKSTAFRAFYDAMDILEEKSEESPHEIFQKAIKNVMPALEVRSRRIGGATFQIPTEIRPERRLSVAMKWTIKYTRLRSGKGIASKLAAELLAASKGEGSAVKKKEDTHKMAESNRAFAHFGRKRTKSK</sequence>
<keyword evidence="4 6" id="KW-0689">Ribosomal protein</keyword>
<evidence type="ECO:0000256" key="3">
    <source>
        <dbReference type="ARBA" id="ARBA00022884"/>
    </source>
</evidence>
<comment type="function">
    <text evidence="6">One of the primary rRNA binding proteins, it binds directly to 16S rRNA where it nucleates assembly of the head domain of the 30S subunit. Is located at the subunit interface close to the decoding center, probably blocks exit of the E-site tRNA.</text>
</comment>
<dbReference type="GO" id="GO:0006412">
    <property type="term" value="P:translation"/>
    <property type="evidence" value="ECO:0007669"/>
    <property type="project" value="UniProtKB-UniRule"/>
</dbReference>
<dbReference type="EMBL" id="CACVAQ010000227">
    <property type="protein sequence ID" value="CAA6815330.1"/>
    <property type="molecule type" value="Genomic_DNA"/>
</dbReference>
<accession>A0A6S6SXD2</accession>
<evidence type="ECO:0000256" key="4">
    <source>
        <dbReference type="ARBA" id="ARBA00022980"/>
    </source>
</evidence>
<dbReference type="InterPro" id="IPR005717">
    <property type="entry name" value="Ribosomal_uS7_bac/org-type"/>
</dbReference>
<dbReference type="PANTHER" id="PTHR11205">
    <property type="entry name" value="RIBOSOMAL PROTEIN S7"/>
    <property type="match status" value="1"/>
</dbReference>
<dbReference type="AlphaFoldDB" id="A0A6S6SXD2"/>
<comment type="similarity">
    <text evidence="1 6">Belongs to the universal ribosomal protein uS7 family.</text>
</comment>
<keyword evidence="6" id="KW-0820">tRNA-binding</keyword>
<dbReference type="GO" id="GO:0003735">
    <property type="term" value="F:structural constituent of ribosome"/>
    <property type="evidence" value="ECO:0007669"/>
    <property type="project" value="InterPro"/>
</dbReference>
<dbReference type="GO" id="GO:0019843">
    <property type="term" value="F:rRNA binding"/>
    <property type="evidence" value="ECO:0007669"/>
    <property type="project" value="UniProtKB-UniRule"/>
</dbReference>
<keyword evidence="2 6" id="KW-0699">rRNA-binding</keyword>
<keyword evidence="3 6" id="KW-0694">RNA-binding</keyword>
<dbReference type="GO" id="GO:0015935">
    <property type="term" value="C:small ribosomal subunit"/>
    <property type="evidence" value="ECO:0007669"/>
    <property type="project" value="InterPro"/>
</dbReference>
<keyword evidence="5 6" id="KW-0687">Ribonucleoprotein</keyword>
<dbReference type="NCBIfam" id="TIGR01029">
    <property type="entry name" value="rpsG_bact"/>
    <property type="match status" value="1"/>
</dbReference>
<gene>
    <name evidence="6" type="primary">rpsG</name>
    <name evidence="9" type="ORF">HELGO_WM16668</name>
</gene>
<dbReference type="FunFam" id="1.10.455.10:FF:000001">
    <property type="entry name" value="30S ribosomal protein S7"/>
    <property type="match status" value="1"/>
</dbReference>
<dbReference type="HAMAP" id="MF_00480_B">
    <property type="entry name" value="Ribosomal_uS7_B"/>
    <property type="match status" value="1"/>
</dbReference>
<evidence type="ECO:0000256" key="2">
    <source>
        <dbReference type="ARBA" id="ARBA00022730"/>
    </source>
</evidence>
<feature type="domain" description="Small ribosomal subunit protein uS7" evidence="8">
    <location>
        <begin position="1"/>
        <end position="148"/>
    </location>
</feature>
<evidence type="ECO:0000256" key="1">
    <source>
        <dbReference type="ARBA" id="ARBA00007151"/>
    </source>
</evidence>
<protein>
    <recommendedName>
        <fullName evidence="6">Small ribosomal subunit protein uS7</fullName>
    </recommendedName>
</protein>
<comment type="subunit">
    <text evidence="6">Part of the 30S ribosomal subunit. Contacts proteins S9 and S11.</text>
</comment>
<reference evidence="9" key="1">
    <citation type="submission" date="2020-01" db="EMBL/GenBank/DDBJ databases">
        <authorList>
            <person name="Meier V. D."/>
            <person name="Meier V D."/>
        </authorList>
    </citation>
    <scope>NUCLEOTIDE SEQUENCE</scope>
    <source>
        <strain evidence="9">HLG_WM_MAG_10</strain>
    </source>
</reference>
<dbReference type="Pfam" id="PF00177">
    <property type="entry name" value="Ribosomal_S7"/>
    <property type="match status" value="1"/>
</dbReference>
<evidence type="ECO:0000256" key="5">
    <source>
        <dbReference type="ARBA" id="ARBA00023274"/>
    </source>
</evidence>
<dbReference type="InterPro" id="IPR023798">
    <property type="entry name" value="Ribosomal_uS7_dom"/>
</dbReference>
<dbReference type="PIRSF" id="PIRSF002122">
    <property type="entry name" value="RPS7p_RPS7a_RPS5e_RPS7o"/>
    <property type="match status" value="1"/>
</dbReference>